<gene>
    <name evidence="2" type="primary">bamB</name>
    <name evidence="2" type="ORF">PH7735_02582</name>
</gene>
<dbReference type="PANTHER" id="PTHR34512">
    <property type="entry name" value="CELL SURFACE PROTEIN"/>
    <property type="match status" value="1"/>
</dbReference>
<proteinExistence type="predicted"/>
<dbReference type="SMART" id="SM00564">
    <property type="entry name" value="PQQ"/>
    <property type="match status" value="6"/>
</dbReference>
<organism evidence="2 3">
    <name type="scientific">Shimia thalassica</name>
    <dbReference type="NCBI Taxonomy" id="1715693"/>
    <lineage>
        <taxon>Bacteria</taxon>
        <taxon>Pseudomonadati</taxon>
        <taxon>Pseudomonadota</taxon>
        <taxon>Alphaproteobacteria</taxon>
        <taxon>Rhodobacterales</taxon>
        <taxon>Roseobacteraceae</taxon>
    </lineage>
</organism>
<evidence type="ECO:0000313" key="3">
    <source>
        <dbReference type="Proteomes" id="UP000051870"/>
    </source>
</evidence>
<accession>A0A0N7M9R1</accession>
<dbReference type="Gene3D" id="2.130.10.10">
    <property type="entry name" value="YVTN repeat-like/Quinoprotein amine dehydrogenase"/>
    <property type="match status" value="1"/>
</dbReference>
<dbReference type="SUPFAM" id="SSF50998">
    <property type="entry name" value="Quinoprotein alcohol dehydrogenase-like"/>
    <property type="match status" value="1"/>
</dbReference>
<dbReference type="AlphaFoldDB" id="A0A0N7M9R1"/>
<dbReference type="Pfam" id="PF13360">
    <property type="entry name" value="PQQ_2"/>
    <property type="match status" value="2"/>
</dbReference>
<dbReference type="PROSITE" id="PS51257">
    <property type="entry name" value="PROKAR_LIPOPROTEIN"/>
    <property type="match status" value="1"/>
</dbReference>
<dbReference type="RefSeq" id="WP_233488313.1">
    <property type="nucleotide sequence ID" value="NZ_CANLZE010000002.1"/>
</dbReference>
<dbReference type="EMBL" id="CYTW01000002">
    <property type="protein sequence ID" value="CUK02424.1"/>
    <property type="molecule type" value="Genomic_DNA"/>
</dbReference>
<evidence type="ECO:0000259" key="1">
    <source>
        <dbReference type="Pfam" id="PF13360"/>
    </source>
</evidence>
<dbReference type="InterPro" id="IPR011047">
    <property type="entry name" value="Quinoprotein_ADH-like_sf"/>
</dbReference>
<feature type="domain" description="Pyrrolo-quinoline quinone repeat" evidence="1">
    <location>
        <begin position="374"/>
        <end position="433"/>
    </location>
</feature>
<dbReference type="STRING" id="1715693.PH7735_02582"/>
<dbReference type="Proteomes" id="UP000051870">
    <property type="component" value="Unassembled WGS sequence"/>
</dbReference>
<name>A0A0N7M9R1_9RHOB</name>
<feature type="domain" description="Pyrrolo-quinoline quinone repeat" evidence="1">
    <location>
        <begin position="122"/>
        <end position="351"/>
    </location>
</feature>
<keyword evidence="3" id="KW-1185">Reference proteome</keyword>
<dbReference type="InterPro" id="IPR018391">
    <property type="entry name" value="PQQ_b-propeller_rpt"/>
</dbReference>
<evidence type="ECO:0000313" key="2">
    <source>
        <dbReference type="EMBL" id="CUK02424.1"/>
    </source>
</evidence>
<dbReference type="PANTHER" id="PTHR34512:SF30">
    <property type="entry name" value="OUTER MEMBRANE PROTEIN ASSEMBLY FACTOR BAMB"/>
    <property type="match status" value="1"/>
</dbReference>
<reference evidence="3" key="1">
    <citation type="submission" date="2015-09" db="EMBL/GenBank/DDBJ databases">
        <authorList>
            <person name="Rodrigo-Torres Lidia"/>
            <person name="Arahal R.David."/>
        </authorList>
    </citation>
    <scope>NUCLEOTIDE SEQUENCE [LARGE SCALE GENOMIC DNA]</scope>
    <source>
        <strain evidence="3">CECT 7735</strain>
    </source>
</reference>
<dbReference type="GeneID" id="83881596"/>
<dbReference type="InterPro" id="IPR002372">
    <property type="entry name" value="PQQ_rpt_dom"/>
</dbReference>
<protein>
    <submittedName>
        <fullName evidence="2">Outer membrane protein assembly factor BamB</fullName>
    </submittedName>
</protein>
<sequence>MNTRNWILALSGATMLAACAEKDVILPGQREDLRAEDTVADVVNERRAISVPAQTRNSSWTHRIGTQAFRVSNASLSTFPQLAWSAGIGEGNSRKNRMSADPVAADGLIYTIDSQAKLQATATNGGVVWTRDLTPPRDDSEDALGGGLAYGSGKLFVATGFGSMVALNPKTGAVLWEQELGGIGSGSPTVFGDLVYIVSGDDNGWALEVETGRIAWQLSSVPNVNNIMSAAAPALNDRFAIFPFGSGELQATFRNGGFRVWDAGISGERPGRARSKIGDISGDPVIEGSKVYAANHSGRIVALNIESGERLWTATEGALGPVWPVGGSVFMVNDRNKLLRLDSKDGSVIWSVDLPKFVESRPTRQAALYAHYGPILAGGRLVVASSDGLLRIFDPASGAQVHAVEIPGGAASSPIVMNGTLYVVGGKGNLHAFR</sequence>
<dbReference type="InterPro" id="IPR015943">
    <property type="entry name" value="WD40/YVTN_repeat-like_dom_sf"/>
</dbReference>